<protein>
    <submittedName>
        <fullName evidence="4">Putative ribosome recycling factor</fullName>
    </submittedName>
</protein>
<accession>E0TIQ3</accession>
<keyword evidence="5" id="KW-1185">Reference proteome</keyword>
<sequence>MINIIENIIIKFKNIIKEFKNNLIKIQGNKLNSNILYNIKIKYNNKKIYLNKISNIFVIDEKTLSIIPYEKNIINNIKKTLNYNKFNFNYIKKKNTFYIKIPKLNNEFKNIIINNLKKYTEEKKINIRNERRIFKNKINKEKYSLNEINNIKNKLDKLTKKYIEKIDFFFKIKKKEILNN</sequence>
<dbReference type="STRING" id="871271.ZICARI_057"/>
<evidence type="ECO:0000259" key="3">
    <source>
        <dbReference type="Pfam" id="PF01765"/>
    </source>
</evidence>
<dbReference type="HOGENOM" id="CLU_1495659_0_0_4"/>
<dbReference type="Pfam" id="PF01765">
    <property type="entry name" value="RRF"/>
    <property type="match status" value="1"/>
</dbReference>
<dbReference type="GO" id="GO:0006412">
    <property type="term" value="P:translation"/>
    <property type="evidence" value="ECO:0007669"/>
    <property type="project" value="UniProtKB-KW"/>
</dbReference>
<dbReference type="InterPro" id="IPR002661">
    <property type="entry name" value="Ribosome_recyc_fac"/>
</dbReference>
<keyword evidence="2" id="KW-0648">Protein biosynthesis</keyword>
<dbReference type="KEGG" id="zin:ZICARI_057"/>
<evidence type="ECO:0000313" key="4">
    <source>
        <dbReference type="EMBL" id="ADM89680.1"/>
    </source>
</evidence>
<dbReference type="PANTHER" id="PTHR20982:SF3">
    <property type="entry name" value="MITOCHONDRIAL RIBOSOME RECYCLING FACTOR PSEUDO 1"/>
    <property type="match status" value="1"/>
</dbReference>
<dbReference type="SUPFAM" id="SSF55194">
    <property type="entry name" value="Ribosome recycling factor, RRF"/>
    <property type="match status" value="1"/>
</dbReference>
<dbReference type="PANTHER" id="PTHR20982">
    <property type="entry name" value="RIBOSOME RECYCLING FACTOR"/>
    <property type="match status" value="1"/>
</dbReference>
<evidence type="ECO:0000313" key="5">
    <source>
        <dbReference type="Proteomes" id="UP000001303"/>
    </source>
</evidence>
<dbReference type="InterPro" id="IPR036191">
    <property type="entry name" value="RRF_sf"/>
</dbReference>
<dbReference type="Gene3D" id="1.10.132.20">
    <property type="entry name" value="Ribosome-recycling factor"/>
    <property type="match status" value="1"/>
</dbReference>
<dbReference type="EMBL" id="CP002161">
    <property type="protein sequence ID" value="ADM89680.1"/>
    <property type="molecule type" value="Genomic_DNA"/>
</dbReference>
<dbReference type="Proteomes" id="UP000001303">
    <property type="component" value="Chromosome"/>
</dbReference>
<dbReference type="Gene3D" id="3.30.1360.40">
    <property type="match status" value="1"/>
</dbReference>
<evidence type="ECO:0000256" key="2">
    <source>
        <dbReference type="ARBA" id="ARBA00022917"/>
    </source>
</evidence>
<comment type="similarity">
    <text evidence="1">Belongs to the RRF family.</text>
</comment>
<organism evidence="4 5">
    <name type="scientific">Zinderia insecticola (strain CARI)</name>
    <dbReference type="NCBI Taxonomy" id="871271"/>
    <lineage>
        <taxon>Bacteria</taxon>
        <taxon>Pseudomonadati</taxon>
        <taxon>Pseudomonadota</taxon>
        <taxon>Betaproteobacteria</taxon>
        <taxon>Burkholderiales</taxon>
        <taxon>Oxalobacteraceae</taxon>
        <taxon>Candidatus Zinderia</taxon>
    </lineage>
</organism>
<proteinExistence type="inferred from homology"/>
<evidence type="ECO:0000256" key="1">
    <source>
        <dbReference type="ARBA" id="ARBA00005912"/>
    </source>
</evidence>
<dbReference type="InterPro" id="IPR023584">
    <property type="entry name" value="Ribosome_recyc_fac_dom"/>
</dbReference>
<feature type="domain" description="Ribosome recycling factor" evidence="3">
    <location>
        <begin position="19"/>
        <end position="178"/>
    </location>
</feature>
<dbReference type="AlphaFoldDB" id="E0TIQ3"/>
<dbReference type="GO" id="GO:0043023">
    <property type="term" value="F:ribosomal large subunit binding"/>
    <property type="evidence" value="ECO:0007669"/>
    <property type="project" value="TreeGrafter"/>
</dbReference>
<gene>
    <name evidence="4" type="primary">frr</name>
    <name evidence="4" type="ordered locus">ZICARI_057</name>
</gene>
<reference evidence="4 5" key="1">
    <citation type="journal article" date="2010" name="Genome Biol. Evol.">
        <title>Functional convergence in reduced genomes of bacterial symbionts spanning 200 My of evolution.</title>
        <authorList>
            <person name="McCutcheon J.P."/>
            <person name="Moran N.A."/>
        </authorList>
    </citation>
    <scope>NUCLEOTIDE SEQUENCE [LARGE SCALE GENOMIC DNA]</scope>
    <source>
        <strain evidence="4 5">CARI</strain>
    </source>
</reference>
<name>E0TIQ3_ZINIC</name>